<dbReference type="OrthoDB" id="191139at2759"/>
<feature type="transmembrane region" description="Helical" evidence="6">
    <location>
        <begin position="355"/>
        <end position="381"/>
    </location>
</feature>
<keyword evidence="4 6" id="KW-0472">Membrane</keyword>
<protein>
    <recommendedName>
        <fullName evidence="9">Transporter</fullName>
    </recommendedName>
</protein>
<comment type="caution">
    <text evidence="7">The sequence shown here is derived from an EMBL/GenBank/DDBJ whole genome shotgun (WGS) entry which is preliminary data.</text>
</comment>
<evidence type="ECO:0000256" key="5">
    <source>
        <dbReference type="SAM" id="MobiDB-lite"/>
    </source>
</evidence>
<keyword evidence="2 6" id="KW-0812">Transmembrane</keyword>
<feature type="compositionally biased region" description="Basic and acidic residues" evidence="5">
    <location>
        <begin position="206"/>
        <end position="220"/>
    </location>
</feature>
<accession>A0A225APU1</accession>
<feature type="transmembrane region" description="Helical" evidence="6">
    <location>
        <begin position="313"/>
        <end position="334"/>
    </location>
</feature>
<comment type="subcellular location">
    <subcellularLocation>
        <location evidence="1">Membrane</location>
        <topology evidence="1">Multi-pass membrane protein</topology>
    </subcellularLocation>
</comment>
<dbReference type="AlphaFoldDB" id="A0A225APU1"/>
<feature type="compositionally biased region" description="Basic and acidic residues" evidence="5">
    <location>
        <begin position="172"/>
        <end position="183"/>
    </location>
</feature>
<dbReference type="GO" id="GO:0016020">
    <property type="term" value="C:membrane"/>
    <property type="evidence" value="ECO:0007669"/>
    <property type="project" value="UniProtKB-SubCell"/>
</dbReference>
<gene>
    <name evidence="7" type="ORF">UA08_00500</name>
</gene>
<dbReference type="Proteomes" id="UP000214365">
    <property type="component" value="Unassembled WGS sequence"/>
</dbReference>
<dbReference type="GO" id="GO:0005783">
    <property type="term" value="C:endoplasmic reticulum"/>
    <property type="evidence" value="ECO:0007669"/>
    <property type="project" value="TreeGrafter"/>
</dbReference>
<evidence type="ECO:0000256" key="2">
    <source>
        <dbReference type="ARBA" id="ARBA00022692"/>
    </source>
</evidence>
<dbReference type="PANTHER" id="PTHR31794">
    <property type="entry name" value="AUXIN EFFLUX TRANSPORTER FAMILY PROTEIN (EUROFUNG)"/>
    <property type="match status" value="1"/>
</dbReference>
<evidence type="ECO:0000256" key="6">
    <source>
        <dbReference type="SAM" id="Phobius"/>
    </source>
</evidence>
<evidence type="ECO:0000256" key="1">
    <source>
        <dbReference type="ARBA" id="ARBA00004141"/>
    </source>
</evidence>
<feature type="compositionally biased region" description="Polar residues" evidence="5">
    <location>
        <begin position="189"/>
        <end position="205"/>
    </location>
</feature>
<evidence type="ECO:0000256" key="3">
    <source>
        <dbReference type="ARBA" id="ARBA00022989"/>
    </source>
</evidence>
<dbReference type="RefSeq" id="XP_020123762.1">
    <property type="nucleotide sequence ID" value="XM_020260314.1"/>
</dbReference>
<dbReference type="Pfam" id="PF03547">
    <property type="entry name" value="Mem_trans"/>
    <property type="match status" value="1"/>
</dbReference>
<keyword evidence="8" id="KW-1185">Reference proteome</keyword>
<dbReference type="STRING" id="1441469.A0A225APU1"/>
<feature type="region of interest" description="Disordered" evidence="5">
    <location>
        <begin position="170"/>
        <end position="235"/>
    </location>
</feature>
<dbReference type="GeneID" id="31000255"/>
<feature type="transmembrane region" description="Helical" evidence="6">
    <location>
        <begin position="67"/>
        <end position="92"/>
    </location>
</feature>
<feature type="transmembrane region" description="Helical" evidence="6">
    <location>
        <begin position="393"/>
        <end position="415"/>
    </location>
</feature>
<dbReference type="PANTHER" id="PTHR31794:SF4">
    <property type="entry name" value="AUXIN EFFLUX TRANSPORTER FAMILY PROTEIN (EUROFUNG)"/>
    <property type="match status" value="1"/>
</dbReference>
<feature type="transmembrane region" description="Helical" evidence="6">
    <location>
        <begin position="276"/>
        <end position="293"/>
    </location>
</feature>
<evidence type="ECO:0008006" key="9">
    <source>
        <dbReference type="Google" id="ProtNLM"/>
    </source>
</evidence>
<name>A0A225APU1_TALAT</name>
<dbReference type="EMBL" id="LFMY01000001">
    <property type="protein sequence ID" value="OKL63641.1"/>
    <property type="molecule type" value="Genomic_DNA"/>
</dbReference>
<evidence type="ECO:0000256" key="4">
    <source>
        <dbReference type="ARBA" id="ARBA00023136"/>
    </source>
</evidence>
<dbReference type="InterPro" id="IPR004776">
    <property type="entry name" value="Mem_transp_PIN-like"/>
</dbReference>
<feature type="transmembrane region" description="Helical" evidence="6">
    <location>
        <begin position="12"/>
        <end position="31"/>
    </location>
</feature>
<proteinExistence type="predicted"/>
<dbReference type="GO" id="GO:0055085">
    <property type="term" value="P:transmembrane transport"/>
    <property type="evidence" value="ECO:0007669"/>
    <property type="project" value="InterPro"/>
</dbReference>
<dbReference type="PROSITE" id="PS51257">
    <property type="entry name" value="PROKAR_LIPOPROTEIN"/>
    <property type="match status" value="1"/>
</dbReference>
<evidence type="ECO:0000313" key="8">
    <source>
        <dbReference type="Proteomes" id="UP000214365"/>
    </source>
</evidence>
<evidence type="ECO:0000313" key="7">
    <source>
        <dbReference type="EMBL" id="OKL63641.1"/>
    </source>
</evidence>
<keyword evidence="3 6" id="KW-1133">Transmembrane helix</keyword>
<organism evidence="7 8">
    <name type="scientific">Talaromyces atroroseus</name>
    <dbReference type="NCBI Taxonomy" id="1441469"/>
    <lineage>
        <taxon>Eukaryota</taxon>
        <taxon>Fungi</taxon>
        <taxon>Dikarya</taxon>
        <taxon>Ascomycota</taxon>
        <taxon>Pezizomycotina</taxon>
        <taxon>Eurotiomycetes</taxon>
        <taxon>Eurotiomycetidae</taxon>
        <taxon>Eurotiales</taxon>
        <taxon>Trichocomaceae</taxon>
        <taxon>Talaromyces</taxon>
        <taxon>Talaromyces sect. Trachyspermi</taxon>
    </lineage>
</organism>
<reference evidence="7 8" key="1">
    <citation type="submission" date="2015-06" db="EMBL/GenBank/DDBJ databases">
        <title>Talaromyces atroroseus IBT 11181 draft genome.</title>
        <authorList>
            <person name="Rasmussen K.B."/>
            <person name="Rasmussen S."/>
            <person name="Petersen B."/>
            <person name="Sicheritz-Ponten T."/>
            <person name="Mortensen U.H."/>
            <person name="Thrane U."/>
        </authorList>
    </citation>
    <scope>NUCLEOTIDE SEQUENCE [LARGE SCALE GENOMIC DNA]</scope>
    <source>
        <strain evidence="7 8">IBT 11181</strain>
    </source>
</reference>
<feature type="transmembrane region" description="Helical" evidence="6">
    <location>
        <begin position="427"/>
        <end position="449"/>
    </location>
</feature>
<sequence length="460" mass="50738">MADANKGLVQPFLGALQACISVLLTLLYGVVTRQANLIHESSINEMSGICVKIFLPALTLVKLGSELHLAIAVNYLPVFIWSILYTVISIAIGRAFTYLLRLPQWVTPAVTFNNTSSLPLLLLQTLHSTGSLKLILSPGQTEQDALNRAQSYFLVCAVVSNTIGYALGPRMLSDKGRGDRKHDDEEDQQNVPPENLAVTSEAQQQFRHDIQNGQPDHSETEGGDQQPDEEELDERTSLLPNPAQKARHSINNTAHHIFRFFPRRLRRGIDAIDSPFLDVIFICTATGVLLGLVPKLHRAFFAPYEQGGIFNAWFVTSIQNLGTLFTSLQVFLVGCKLGVGFERMKRSGDSGQVPIRAVLVVFFVRLVLWPVISILALYYFIRLVGIFPNDPVLWFIMMMLPTGPPALLISGLAELSSEVTKSEKIAIARMLAIMYGLSPLICLTVTGALKATEAIRSLKS</sequence>